<feature type="transmembrane region" description="Helical" evidence="1">
    <location>
        <begin position="26"/>
        <end position="48"/>
    </location>
</feature>
<dbReference type="RefSeq" id="WP_085767929.1">
    <property type="nucleotide sequence ID" value="NZ_CP019344.1"/>
</dbReference>
<feature type="transmembrane region" description="Helical" evidence="1">
    <location>
        <begin position="106"/>
        <end position="127"/>
    </location>
</feature>
<dbReference type="InterPro" id="IPR036938">
    <property type="entry name" value="PAP2/HPO_sf"/>
</dbReference>
<dbReference type="STRING" id="331648.BST97_14655"/>
<keyword evidence="4" id="KW-1185">Reference proteome</keyword>
<dbReference type="SMART" id="SM00014">
    <property type="entry name" value="acidPPc"/>
    <property type="match status" value="1"/>
</dbReference>
<dbReference type="InterPro" id="IPR000326">
    <property type="entry name" value="PAP2/HPO"/>
</dbReference>
<dbReference type="PANTHER" id="PTHR14969:SF13">
    <property type="entry name" value="AT30094P"/>
    <property type="match status" value="1"/>
</dbReference>
<keyword evidence="1" id="KW-1133">Transmembrane helix</keyword>
<gene>
    <name evidence="3" type="ORF">BST97_14655</name>
</gene>
<protein>
    <submittedName>
        <fullName evidence="3">Phosphatase PAP2 family protein</fullName>
    </submittedName>
</protein>
<dbReference type="PANTHER" id="PTHR14969">
    <property type="entry name" value="SPHINGOSINE-1-PHOSPHATE PHOSPHOHYDROLASE"/>
    <property type="match status" value="1"/>
</dbReference>
<proteinExistence type="predicted"/>
<evidence type="ECO:0000256" key="1">
    <source>
        <dbReference type="SAM" id="Phobius"/>
    </source>
</evidence>
<evidence type="ECO:0000313" key="3">
    <source>
        <dbReference type="EMBL" id="ARN79124.1"/>
    </source>
</evidence>
<keyword evidence="1" id="KW-0812">Transmembrane</keyword>
<dbReference type="Pfam" id="PF01569">
    <property type="entry name" value="PAP2"/>
    <property type="match status" value="1"/>
</dbReference>
<organism evidence="3 4">
    <name type="scientific">Nonlabens spongiae</name>
    <dbReference type="NCBI Taxonomy" id="331648"/>
    <lineage>
        <taxon>Bacteria</taxon>
        <taxon>Pseudomonadati</taxon>
        <taxon>Bacteroidota</taxon>
        <taxon>Flavobacteriia</taxon>
        <taxon>Flavobacteriales</taxon>
        <taxon>Flavobacteriaceae</taxon>
        <taxon>Nonlabens</taxon>
    </lineage>
</organism>
<dbReference type="EMBL" id="CP019344">
    <property type="protein sequence ID" value="ARN79124.1"/>
    <property type="molecule type" value="Genomic_DNA"/>
</dbReference>
<name>A0A1W6MND7_9FLAO</name>
<dbReference type="OrthoDB" id="9789113at2"/>
<reference evidence="3 4" key="1">
    <citation type="submission" date="2016-11" db="EMBL/GenBank/DDBJ databases">
        <title>Trade-off between light-utilization and light-protection in marine flavobacteria.</title>
        <authorList>
            <person name="Kumagai Y."/>
        </authorList>
    </citation>
    <scope>NUCLEOTIDE SEQUENCE [LARGE SCALE GENOMIC DNA]</scope>
    <source>
        <strain evidence="3 4">JCM 13191</strain>
    </source>
</reference>
<sequence>MEELIQWDWSATLYLNDWGNDLIDSFFNFITHKLSALPLYFILLFALYRKLDRRSFIISLFAVALLITLSDQVANFFKDNVERLRPFREPDFMNQISKVGRSAGTYGFYSGHASNAVALAAFITLILWRHYKKLVGFTIIWALLVAYSRVYLGVHYLGDVLMGVFMGTFWGVVVYYVFAFAKARFRKQPSSP</sequence>
<evidence type="ECO:0000313" key="4">
    <source>
        <dbReference type="Proteomes" id="UP000193431"/>
    </source>
</evidence>
<feature type="transmembrane region" description="Helical" evidence="1">
    <location>
        <begin position="160"/>
        <end position="181"/>
    </location>
</feature>
<dbReference type="Gene3D" id="1.20.144.10">
    <property type="entry name" value="Phosphatidic acid phosphatase type 2/haloperoxidase"/>
    <property type="match status" value="1"/>
</dbReference>
<dbReference type="SUPFAM" id="SSF48317">
    <property type="entry name" value="Acid phosphatase/Vanadium-dependent haloperoxidase"/>
    <property type="match status" value="1"/>
</dbReference>
<keyword evidence="1" id="KW-0472">Membrane</keyword>
<accession>A0A1W6MND7</accession>
<dbReference type="AlphaFoldDB" id="A0A1W6MND7"/>
<feature type="transmembrane region" description="Helical" evidence="1">
    <location>
        <begin position="55"/>
        <end position="77"/>
    </location>
</feature>
<feature type="domain" description="Phosphatidic acid phosphatase type 2/haloperoxidase" evidence="2">
    <location>
        <begin position="59"/>
        <end position="175"/>
    </location>
</feature>
<evidence type="ECO:0000259" key="2">
    <source>
        <dbReference type="SMART" id="SM00014"/>
    </source>
</evidence>
<dbReference type="Proteomes" id="UP000193431">
    <property type="component" value="Chromosome"/>
</dbReference>
<feature type="transmembrane region" description="Helical" evidence="1">
    <location>
        <begin position="134"/>
        <end position="154"/>
    </location>
</feature>